<dbReference type="AlphaFoldDB" id="A0ABD1HLU3"/>
<evidence type="ECO:0000256" key="3">
    <source>
        <dbReference type="ARBA" id="ARBA00023125"/>
    </source>
</evidence>
<proteinExistence type="predicted"/>
<feature type="region of interest" description="Disordered" evidence="6">
    <location>
        <begin position="133"/>
        <end position="168"/>
    </location>
</feature>
<comment type="subcellular location">
    <subcellularLocation>
        <location evidence="1">Nucleus</location>
    </subcellularLocation>
</comment>
<organism evidence="8 9">
    <name type="scientific">Salvia divinorum</name>
    <name type="common">Maria pastora</name>
    <name type="synonym">Diviner's sage</name>
    <dbReference type="NCBI Taxonomy" id="28513"/>
    <lineage>
        <taxon>Eukaryota</taxon>
        <taxon>Viridiplantae</taxon>
        <taxon>Streptophyta</taxon>
        <taxon>Embryophyta</taxon>
        <taxon>Tracheophyta</taxon>
        <taxon>Spermatophyta</taxon>
        <taxon>Magnoliopsida</taxon>
        <taxon>eudicotyledons</taxon>
        <taxon>Gunneridae</taxon>
        <taxon>Pentapetalae</taxon>
        <taxon>asterids</taxon>
        <taxon>lamiids</taxon>
        <taxon>Lamiales</taxon>
        <taxon>Lamiaceae</taxon>
        <taxon>Nepetoideae</taxon>
        <taxon>Mentheae</taxon>
        <taxon>Salviinae</taxon>
        <taxon>Salvia</taxon>
        <taxon>Salvia subgen. Calosphace</taxon>
    </lineage>
</organism>
<evidence type="ECO:0000256" key="1">
    <source>
        <dbReference type="ARBA" id="ARBA00004123"/>
    </source>
</evidence>
<gene>
    <name evidence="8" type="ORF">AAHA92_07989</name>
</gene>
<comment type="caution">
    <text evidence="8">The sequence shown here is derived from an EMBL/GenBank/DDBJ whole genome shotgun (WGS) entry which is preliminary data.</text>
</comment>
<keyword evidence="4" id="KW-0804">Transcription</keyword>
<dbReference type="InterPro" id="IPR036576">
    <property type="entry name" value="WRKY_dom_sf"/>
</dbReference>
<protein>
    <submittedName>
        <fullName evidence="8">WRKY transcription factor 11</fullName>
    </submittedName>
</protein>
<dbReference type="FunFam" id="2.20.25.80:FF:000004">
    <property type="entry name" value="WRKY transcription factor 65"/>
    <property type="match status" value="1"/>
</dbReference>
<dbReference type="Pfam" id="PF03106">
    <property type="entry name" value="WRKY"/>
    <property type="match status" value="1"/>
</dbReference>
<evidence type="ECO:0000313" key="9">
    <source>
        <dbReference type="Proteomes" id="UP001567538"/>
    </source>
</evidence>
<dbReference type="PROSITE" id="PS50811">
    <property type="entry name" value="WRKY"/>
    <property type="match status" value="1"/>
</dbReference>
<evidence type="ECO:0000256" key="2">
    <source>
        <dbReference type="ARBA" id="ARBA00023015"/>
    </source>
</evidence>
<dbReference type="Pfam" id="PF10533">
    <property type="entry name" value="Plant_zn_clust"/>
    <property type="match status" value="1"/>
</dbReference>
<dbReference type="GO" id="GO:0005516">
    <property type="term" value="F:calmodulin binding"/>
    <property type="evidence" value="ECO:0007669"/>
    <property type="project" value="UniProtKB-ARBA"/>
</dbReference>
<dbReference type="Gene3D" id="2.20.25.80">
    <property type="entry name" value="WRKY domain"/>
    <property type="match status" value="1"/>
</dbReference>
<dbReference type="GO" id="GO:0005634">
    <property type="term" value="C:nucleus"/>
    <property type="evidence" value="ECO:0007669"/>
    <property type="project" value="UniProtKB-SubCell"/>
</dbReference>
<accession>A0ABD1HLU3</accession>
<sequence>MAVDLLGYRNLKSHAPPLHEASPAGLESLQQLIRAASSHRNQPSFFTPLSSEKAGSNVNRTGHARFRRGLAQPQAPVQYPEPQTLNLFGDSPAAAAAPPRKLDLSKETIGDDVLSLSTSGSSIASMITGEGSVSNGKSGAAPISAPKPPLYAKRCRDHDNTSGKTTDLSRCHCKKRKNRVKTTIRVPAISSKASDIPADEYSWRKYGQKPIKGSPYPRGYYKCSTVKGCPARKHVERARDDPTAVIVTYEWEHRHTLAAKQEIPTPLENTKVNTHSFTK</sequence>
<dbReference type="Proteomes" id="UP001567538">
    <property type="component" value="Unassembled WGS sequence"/>
</dbReference>
<evidence type="ECO:0000259" key="7">
    <source>
        <dbReference type="PROSITE" id="PS50811"/>
    </source>
</evidence>
<feature type="region of interest" description="Disordered" evidence="6">
    <location>
        <begin position="80"/>
        <end position="100"/>
    </location>
</feature>
<dbReference type="SMART" id="SM00774">
    <property type="entry name" value="WRKY"/>
    <property type="match status" value="1"/>
</dbReference>
<dbReference type="InterPro" id="IPR044810">
    <property type="entry name" value="WRKY_plant"/>
</dbReference>
<dbReference type="PANTHER" id="PTHR31282">
    <property type="entry name" value="WRKY TRANSCRIPTION FACTOR 21-RELATED"/>
    <property type="match status" value="1"/>
</dbReference>
<dbReference type="GO" id="GO:0003677">
    <property type="term" value="F:DNA binding"/>
    <property type="evidence" value="ECO:0007669"/>
    <property type="project" value="UniProtKB-KW"/>
</dbReference>
<dbReference type="EMBL" id="JBEAFC010000004">
    <property type="protein sequence ID" value="KAL1557406.1"/>
    <property type="molecule type" value="Genomic_DNA"/>
</dbReference>
<name>A0ABD1HLU3_SALDI</name>
<feature type="domain" description="WRKY" evidence="7">
    <location>
        <begin position="192"/>
        <end position="258"/>
    </location>
</feature>
<dbReference type="InterPro" id="IPR003657">
    <property type="entry name" value="WRKY_dom"/>
</dbReference>
<evidence type="ECO:0000256" key="4">
    <source>
        <dbReference type="ARBA" id="ARBA00023163"/>
    </source>
</evidence>
<keyword evidence="9" id="KW-1185">Reference proteome</keyword>
<keyword evidence="2" id="KW-0805">Transcription regulation</keyword>
<dbReference type="SUPFAM" id="SSF118290">
    <property type="entry name" value="WRKY DNA-binding domain"/>
    <property type="match status" value="1"/>
</dbReference>
<evidence type="ECO:0000256" key="6">
    <source>
        <dbReference type="SAM" id="MobiDB-lite"/>
    </source>
</evidence>
<keyword evidence="3" id="KW-0238">DNA-binding</keyword>
<evidence type="ECO:0000256" key="5">
    <source>
        <dbReference type="ARBA" id="ARBA00023242"/>
    </source>
</evidence>
<reference evidence="8 9" key="1">
    <citation type="submission" date="2024-06" db="EMBL/GenBank/DDBJ databases">
        <title>A chromosome level genome sequence of Diviner's sage (Salvia divinorum).</title>
        <authorList>
            <person name="Ford S.A."/>
            <person name="Ro D.-K."/>
            <person name="Ness R.W."/>
            <person name="Phillips M.A."/>
        </authorList>
    </citation>
    <scope>NUCLEOTIDE SEQUENCE [LARGE SCALE GENOMIC DNA]</scope>
    <source>
        <strain evidence="8">SAF-2024a</strain>
        <tissue evidence="8">Leaf</tissue>
    </source>
</reference>
<dbReference type="InterPro" id="IPR018872">
    <property type="entry name" value="Zn-cluster-dom"/>
</dbReference>
<evidence type="ECO:0000313" key="8">
    <source>
        <dbReference type="EMBL" id="KAL1557406.1"/>
    </source>
</evidence>
<keyword evidence="5" id="KW-0539">Nucleus</keyword>